<gene>
    <name evidence="6" type="primary">thi4</name>
    <name evidence="7" type="ORF">ACFL27_18525</name>
</gene>
<evidence type="ECO:0000313" key="8">
    <source>
        <dbReference type="Proteomes" id="UP001594351"/>
    </source>
</evidence>
<dbReference type="SUPFAM" id="SSF51905">
    <property type="entry name" value="FAD/NAD(P)-binding domain"/>
    <property type="match status" value="1"/>
</dbReference>
<comment type="catalytic activity">
    <reaction evidence="6">
        <text>hydrogen sulfide + glycine + NAD(+) = ADP-5-ethyl-4-methylthiazole-2-carboxylate + nicotinamide + 3 H2O + H(+)</text>
        <dbReference type="Rhea" id="RHEA:55704"/>
        <dbReference type="ChEBI" id="CHEBI:15377"/>
        <dbReference type="ChEBI" id="CHEBI:15378"/>
        <dbReference type="ChEBI" id="CHEBI:17154"/>
        <dbReference type="ChEBI" id="CHEBI:29919"/>
        <dbReference type="ChEBI" id="CHEBI:57305"/>
        <dbReference type="ChEBI" id="CHEBI:57540"/>
        <dbReference type="ChEBI" id="CHEBI:139151"/>
        <dbReference type="EC" id="2.4.2.59"/>
    </reaction>
</comment>
<dbReference type="PANTHER" id="PTHR43422:SF3">
    <property type="entry name" value="THIAMINE THIAZOLE SYNTHASE"/>
    <property type="match status" value="1"/>
</dbReference>
<feature type="binding site" description="in other chain" evidence="6">
    <location>
        <position position="36"/>
    </location>
    <ligand>
        <name>NAD(+)</name>
        <dbReference type="ChEBI" id="CHEBI:57540"/>
        <note>ligand shared between two adjacent protomers</note>
    </ligand>
</feature>
<keyword evidence="5 6" id="KW-0520">NAD</keyword>
<dbReference type="HAMAP" id="MF_00304">
    <property type="entry name" value="Thi4"/>
    <property type="match status" value="1"/>
</dbReference>
<comment type="cofactor">
    <cofactor evidence="6">
        <name>Fe(2+)</name>
        <dbReference type="ChEBI" id="CHEBI:29033"/>
    </cofactor>
</comment>
<feature type="binding site" evidence="6">
    <location>
        <begin position="157"/>
        <end position="159"/>
    </location>
    <ligand>
        <name>NAD(+)</name>
        <dbReference type="ChEBI" id="CHEBI:57540"/>
        <note>ligand shared between two adjacent protomers</note>
    </ligand>
</feature>
<evidence type="ECO:0000256" key="4">
    <source>
        <dbReference type="ARBA" id="ARBA00023004"/>
    </source>
</evidence>
<dbReference type="NCBIfam" id="TIGR00292">
    <property type="entry name" value="sulfide-dependent adenosine diphosphate thiazole synthase"/>
    <property type="match status" value="1"/>
</dbReference>
<dbReference type="Gene3D" id="3.50.50.60">
    <property type="entry name" value="FAD/NAD(P)-binding domain"/>
    <property type="match status" value="1"/>
</dbReference>
<dbReference type="InterPro" id="IPR022828">
    <property type="entry name" value="Thi4_prok"/>
</dbReference>
<feature type="binding site" description="in other chain" evidence="6">
    <location>
        <position position="174"/>
    </location>
    <ligand>
        <name>Fe cation</name>
        <dbReference type="ChEBI" id="CHEBI:24875"/>
        <note>ligand shared between two adjacent protomers</note>
    </ligand>
</feature>
<evidence type="ECO:0000256" key="1">
    <source>
        <dbReference type="ARBA" id="ARBA00022679"/>
    </source>
</evidence>
<comment type="caution">
    <text evidence="6">Lacks conserved residue(s) required for the propagation of feature annotation.</text>
</comment>
<reference evidence="7 8" key="1">
    <citation type="submission" date="2024-09" db="EMBL/GenBank/DDBJ databases">
        <title>Laminarin stimulates single cell rates of sulfate reduction while oxygen inhibits transcriptomic activity in coastal marine sediment.</title>
        <authorList>
            <person name="Lindsay M."/>
            <person name="Orcutt B."/>
            <person name="Emerson D."/>
            <person name="Stepanauskas R."/>
            <person name="D'Angelo T."/>
        </authorList>
    </citation>
    <scope>NUCLEOTIDE SEQUENCE [LARGE SCALE GENOMIC DNA]</scope>
    <source>
        <strain evidence="7">SAG AM-311-K15</strain>
    </source>
</reference>
<feature type="binding site" evidence="6">
    <location>
        <position position="159"/>
    </location>
    <ligand>
        <name>Fe cation</name>
        <dbReference type="ChEBI" id="CHEBI:24875"/>
        <note>ligand shared between two adjacent protomers</note>
    </ligand>
</feature>
<keyword evidence="2 6" id="KW-0479">Metal-binding</keyword>
<keyword evidence="4 6" id="KW-0408">Iron</keyword>
<comment type="subunit">
    <text evidence="6">Homooctamer; tetramer of dimers.</text>
</comment>
<proteinExistence type="inferred from homology"/>
<keyword evidence="3 6" id="KW-0784">Thiamine biosynthesis</keyword>
<feature type="binding site" description="in other chain" evidence="6">
    <location>
        <position position="228"/>
    </location>
    <ligand>
        <name>NAD(+)</name>
        <dbReference type="ChEBI" id="CHEBI:57540"/>
        <note>ligand shared between two adjacent protomers</note>
    </ligand>
</feature>
<dbReference type="InterPro" id="IPR036188">
    <property type="entry name" value="FAD/NAD-bd_sf"/>
</dbReference>
<comment type="pathway">
    <text evidence="6">Cofactor biosynthesis; thiamine diphosphate biosynthesis.</text>
</comment>
<dbReference type="Proteomes" id="UP001594351">
    <property type="component" value="Unassembled WGS sequence"/>
</dbReference>
<keyword evidence="1 6" id="KW-0808">Transferase</keyword>
<sequence>MRLDDVTISKSIITAYQEKLLSLLKVDVALVGAGPANMVAGYYLGKAGLKAVIFESKLAPGGGMWGGGMMFNEIAVQNDALHIIEELGVGYKPRGDGYFTMDSVEATSTIISQCVKAGTTILNLVTATDVLFREEEGKPRVAGLVINWSPVEKLELHVDPLGMEATYVVDGTGHPADICHLVTRKLEARLNTRTGNVIGEMPLWADKGEQFTVVNTGEVFPGLYVVGMAANNAFGGPRMGPIFGGMLLSGKKAADMLSEKIKQ</sequence>
<comment type="caution">
    <text evidence="7">The sequence shown here is derived from an EMBL/GenBank/DDBJ whole genome shotgun (WGS) entry which is preliminary data.</text>
</comment>
<dbReference type="EC" id="2.4.2.59" evidence="6"/>
<evidence type="ECO:0000256" key="5">
    <source>
        <dbReference type="ARBA" id="ARBA00023027"/>
    </source>
</evidence>
<protein>
    <recommendedName>
        <fullName evidence="6">Thiamine thiazole synthase</fullName>
        <ecNumber evidence="6">2.4.2.59</ecNumber>
    </recommendedName>
</protein>
<keyword evidence="8" id="KW-1185">Reference proteome</keyword>
<name>A0ABV6Z181_UNCC1</name>
<accession>A0ABV6Z181</accession>
<evidence type="ECO:0000256" key="3">
    <source>
        <dbReference type="ARBA" id="ARBA00022977"/>
    </source>
</evidence>
<evidence type="ECO:0000313" key="7">
    <source>
        <dbReference type="EMBL" id="MFC1852195.1"/>
    </source>
</evidence>
<feature type="binding site" evidence="6">
    <location>
        <position position="238"/>
    </location>
    <ligand>
        <name>glycine</name>
        <dbReference type="ChEBI" id="CHEBI:57305"/>
    </ligand>
</feature>
<keyword evidence="7" id="KW-0328">Glycosyltransferase</keyword>
<dbReference type="GO" id="GO:0016757">
    <property type="term" value="F:glycosyltransferase activity"/>
    <property type="evidence" value="ECO:0007669"/>
    <property type="project" value="UniProtKB-KW"/>
</dbReference>
<dbReference type="InterPro" id="IPR002922">
    <property type="entry name" value="Thi4_fam"/>
</dbReference>
<dbReference type="PANTHER" id="PTHR43422">
    <property type="entry name" value="THIAMINE THIAZOLE SYNTHASE"/>
    <property type="match status" value="1"/>
</dbReference>
<feature type="binding site" description="in other chain" evidence="6">
    <location>
        <position position="63"/>
    </location>
    <ligand>
        <name>NAD(+)</name>
        <dbReference type="ChEBI" id="CHEBI:57540"/>
        <note>ligand shared between two adjacent protomers</note>
    </ligand>
</feature>
<organism evidence="7 8">
    <name type="scientific">candidate division CSSED10-310 bacterium</name>
    <dbReference type="NCBI Taxonomy" id="2855610"/>
    <lineage>
        <taxon>Bacteria</taxon>
        <taxon>Bacteria division CSSED10-310</taxon>
    </lineage>
</organism>
<evidence type="ECO:0000256" key="2">
    <source>
        <dbReference type="ARBA" id="ARBA00022723"/>
    </source>
</evidence>
<dbReference type="Pfam" id="PF01946">
    <property type="entry name" value="Thi4"/>
    <property type="match status" value="1"/>
</dbReference>
<comment type="function">
    <text evidence="6">Involved in the biosynthesis of the thiazole moiety of thiamine. Catalyzes the conversion of NAD and glycine to adenosine diphosphate 5-(2-hydroxyethyl)-4-methylthiazole-2-carboxylate (ADT), an adenylated thiazole intermediate, using free sulfide as a source of sulfur.</text>
</comment>
<evidence type="ECO:0000256" key="6">
    <source>
        <dbReference type="HAMAP-Rule" id="MF_00304"/>
    </source>
</evidence>
<dbReference type="EMBL" id="JBHPBY010000280">
    <property type="protein sequence ID" value="MFC1852195.1"/>
    <property type="molecule type" value="Genomic_DNA"/>
</dbReference>
<comment type="similarity">
    <text evidence="6">Belongs to the THI4 family.</text>
</comment>